<keyword evidence="5 11" id="KW-0547">Nucleotide-binding</keyword>
<proteinExistence type="inferred from homology"/>
<dbReference type="InterPro" id="IPR020056">
    <property type="entry name" value="Rbsml_bL25/Gln-tRNA_synth_N"/>
</dbReference>
<keyword evidence="7 11" id="KW-0648">Protein biosynthesis</keyword>
<comment type="catalytic activity">
    <reaction evidence="9">
        <text>tRNA(Gln) + L-glutamine + ATP = L-glutaminyl-tRNA(Gln) + AMP + diphosphate</text>
        <dbReference type="Rhea" id="RHEA:20121"/>
        <dbReference type="Rhea" id="RHEA-COMP:9662"/>
        <dbReference type="Rhea" id="RHEA-COMP:9681"/>
        <dbReference type="ChEBI" id="CHEBI:30616"/>
        <dbReference type="ChEBI" id="CHEBI:33019"/>
        <dbReference type="ChEBI" id="CHEBI:58359"/>
        <dbReference type="ChEBI" id="CHEBI:78442"/>
        <dbReference type="ChEBI" id="CHEBI:78521"/>
        <dbReference type="ChEBI" id="CHEBI:456215"/>
        <dbReference type="EC" id="6.1.1.18"/>
    </reaction>
</comment>
<evidence type="ECO:0000256" key="7">
    <source>
        <dbReference type="ARBA" id="ARBA00022917"/>
    </source>
</evidence>
<evidence type="ECO:0000256" key="4">
    <source>
        <dbReference type="ARBA" id="ARBA00022598"/>
    </source>
</evidence>
<dbReference type="FunCoup" id="A0A6N7F0I8">
    <property type="interactions" value="432"/>
</dbReference>
<evidence type="ECO:0000256" key="8">
    <source>
        <dbReference type="ARBA" id="ARBA00023146"/>
    </source>
</evidence>
<dbReference type="PANTHER" id="PTHR43097">
    <property type="entry name" value="GLUTAMINE-TRNA LIGASE"/>
    <property type="match status" value="1"/>
</dbReference>
<dbReference type="GO" id="GO:0006425">
    <property type="term" value="P:glutaminyl-tRNA aminoacylation"/>
    <property type="evidence" value="ECO:0007669"/>
    <property type="project" value="UniProtKB-UniRule"/>
</dbReference>
<evidence type="ECO:0000256" key="3">
    <source>
        <dbReference type="ARBA" id="ARBA00022490"/>
    </source>
</evidence>
<organism evidence="15 16">
    <name type="scientific">Ostreibacterium oceani</name>
    <dbReference type="NCBI Taxonomy" id="2654998"/>
    <lineage>
        <taxon>Bacteria</taxon>
        <taxon>Pseudomonadati</taxon>
        <taxon>Pseudomonadota</taxon>
        <taxon>Gammaproteobacteria</taxon>
        <taxon>Cardiobacteriales</taxon>
        <taxon>Ostreibacteriaceae</taxon>
        <taxon>Ostreibacterium</taxon>
    </lineage>
</organism>
<evidence type="ECO:0000256" key="5">
    <source>
        <dbReference type="ARBA" id="ARBA00022741"/>
    </source>
</evidence>
<dbReference type="InterPro" id="IPR050132">
    <property type="entry name" value="Gln/Glu-tRNA_Ligase"/>
</dbReference>
<dbReference type="Gene3D" id="3.90.800.10">
    <property type="entry name" value="Glutamyl-tRNA Synthetase, Domain 3"/>
    <property type="match status" value="1"/>
</dbReference>
<dbReference type="InterPro" id="IPR020058">
    <property type="entry name" value="Glu/Gln-tRNA-synth_Ib_cat-dom"/>
</dbReference>
<dbReference type="AlphaFoldDB" id="A0A6N7F0I8"/>
<evidence type="ECO:0000313" key="16">
    <source>
        <dbReference type="Proteomes" id="UP000471298"/>
    </source>
</evidence>
<dbReference type="Pfam" id="PF03950">
    <property type="entry name" value="tRNA-synt_1c_C"/>
    <property type="match status" value="1"/>
</dbReference>
<evidence type="ECO:0000256" key="2">
    <source>
        <dbReference type="ARBA" id="ARBA00012836"/>
    </source>
</evidence>
<dbReference type="NCBIfam" id="TIGR00440">
    <property type="entry name" value="glnS"/>
    <property type="match status" value="1"/>
</dbReference>
<protein>
    <recommendedName>
        <fullName evidence="2 10">Glutamine--tRNA ligase</fullName>
        <ecNumber evidence="2 10">6.1.1.18</ecNumber>
    </recommendedName>
</protein>
<dbReference type="InterPro" id="IPR020061">
    <property type="entry name" value="Glu_tRNA_lig_a-bdl"/>
</dbReference>
<dbReference type="GO" id="GO:0005524">
    <property type="term" value="F:ATP binding"/>
    <property type="evidence" value="ECO:0007669"/>
    <property type="project" value="UniProtKB-KW"/>
</dbReference>
<dbReference type="GO" id="GO:0004819">
    <property type="term" value="F:glutamine-tRNA ligase activity"/>
    <property type="evidence" value="ECO:0007669"/>
    <property type="project" value="UniProtKB-UniRule"/>
</dbReference>
<sequence length="548" mass="63082">MTDETIHNFIQEIIDTDLANGKHQAIQTRFPPEPNGYLHIGHAKSICLNFGLAAQFGGKCNLRFDDTNPEKEEETYMHAIKEDISWLGYQWDALCFASDYFETLYQLAVQLIEAGLAYVDNQTTEAIRLGRGSLTEPGAESPYRERSVDENLAHFKKMRDGEYADGDAVLRAKIDMQSPNMNMRDPVIYRVRRAHHFRTGNHWCIYPLYDFTHGLSDMIEGVTHSLCTLEFEDHRPLYDWFIRVLNTPCQPRQIEFARLQLEYTVLSKRRLIQLVEKGHVDGWDDPRMPTIAGMRRRGVPPQVIRDFCHKIGITKKDATIEMEFFDGLLRDTLNSHAPRRMAVINPITVTLINYPEETVENLTIANHPQNAEMGTRQIPFSKHLYIEREDFKETANNKFKRLVLGGEVRLRGAYVIRCEQIIFDEKTGEPIELLCHYDSDTLGKNPADGRKVKGVIHWVSKPHAIDACVIEYDRLFTEPNPMKSEHFTDVINANSKRIIDTAKLEPALADAPIGLTYQFERIGYFTYDAEKLNGQRRFNQTISLREGG</sequence>
<dbReference type="Gene3D" id="3.40.50.620">
    <property type="entry name" value="HUPs"/>
    <property type="match status" value="1"/>
</dbReference>
<dbReference type="GO" id="GO:0005829">
    <property type="term" value="C:cytosol"/>
    <property type="evidence" value="ECO:0007669"/>
    <property type="project" value="TreeGrafter"/>
</dbReference>
<keyword evidence="6 11" id="KW-0067">ATP-binding</keyword>
<dbReference type="PANTHER" id="PTHR43097:SF5">
    <property type="entry name" value="GLUTAMATE--TRNA LIGASE"/>
    <property type="match status" value="1"/>
</dbReference>
<dbReference type="InterPro" id="IPR004514">
    <property type="entry name" value="Gln-tRNA-synth"/>
</dbReference>
<dbReference type="NCBIfam" id="NF011291">
    <property type="entry name" value="PRK14703.1"/>
    <property type="match status" value="1"/>
</dbReference>
<dbReference type="InterPro" id="IPR014729">
    <property type="entry name" value="Rossmann-like_a/b/a_fold"/>
</dbReference>
<evidence type="ECO:0000256" key="6">
    <source>
        <dbReference type="ARBA" id="ARBA00022840"/>
    </source>
</evidence>
<comment type="caution">
    <text evidence="15">The sequence shown here is derived from an EMBL/GenBank/DDBJ whole genome shotgun (WGS) entry which is preliminary data.</text>
</comment>
<dbReference type="Pfam" id="PF00749">
    <property type="entry name" value="tRNA-synt_1c"/>
    <property type="match status" value="1"/>
</dbReference>
<feature type="domain" description="Glutamyl/glutaminyl-tRNA synthetase class Ib catalytic" evidence="12">
    <location>
        <begin position="26"/>
        <end position="325"/>
    </location>
</feature>
<evidence type="ECO:0000256" key="1">
    <source>
        <dbReference type="ARBA" id="ARBA00005594"/>
    </source>
</evidence>
<dbReference type="Proteomes" id="UP000471298">
    <property type="component" value="Unassembled WGS sequence"/>
</dbReference>
<evidence type="ECO:0000313" key="15">
    <source>
        <dbReference type="EMBL" id="MPV85366.1"/>
    </source>
</evidence>
<dbReference type="RefSeq" id="WP_152808540.1">
    <property type="nucleotide sequence ID" value="NZ_WHNW01000001.1"/>
</dbReference>
<dbReference type="InterPro" id="IPR020059">
    <property type="entry name" value="Glu/Gln-tRNA-synth_Ib_codon-bd"/>
</dbReference>
<dbReference type="EMBL" id="WHNW01000001">
    <property type="protein sequence ID" value="MPV85366.1"/>
    <property type="molecule type" value="Genomic_DNA"/>
</dbReference>
<feature type="domain" description="tRNA synthetases class I (E and Q) anti-codon binding" evidence="14">
    <location>
        <begin position="455"/>
        <end position="528"/>
    </location>
</feature>
<dbReference type="SUPFAM" id="SSF52374">
    <property type="entry name" value="Nucleotidylyl transferase"/>
    <property type="match status" value="1"/>
</dbReference>
<dbReference type="FunFam" id="3.40.50.620:FF:000037">
    <property type="entry name" value="Glutamine--tRNA ligase cytoplasmic"/>
    <property type="match status" value="1"/>
</dbReference>
<evidence type="ECO:0000256" key="10">
    <source>
        <dbReference type="NCBIfam" id="TIGR00440"/>
    </source>
</evidence>
<comment type="similarity">
    <text evidence="1 11">Belongs to the class-I aminoacyl-tRNA synthetase family.</text>
</comment>
<evidence type="ECO:0000256" key="11">
    <source>
        <dbReference type="RuleBase" id="RU363037"/>
    </source>
</evidence>
<dbReference type="SUPFAM" id="SSF50715">
    <property type="entry name" value="Ribosomal protein L25-like"/>
    <property type="match status" value="1"/>
</dbReference>
<dbReference type="InterPro" id="IPR000924">
    <property type="entry name" value="Glu/Gln-tRNA-synth"/>
</dbReference>
<dbReference type="FunFam" id="2.40.240.10:FF:000001">
    <property type="entry name" value="Glutamine--tRNA ligase"/>
    <property type="match status" value="1"/>
</dbReference>
<name>A0A6N7F0I8_9GAMM</name>
<gene>
    <name evidence="15" type="ORF">GCU85_01285</name>
</gene>
<keyword evidence="8 11" id="KW-0030">Aminoacyl-tRNA synthetase</keyword>
<accession>A0A6N7F0I8</accession>
<dbReference type="PROSITE" id="PS00178">
    <property type="entry name" value="AA_TRNA_LIGASE_I"/>
    <property type="match status" value="1"/>
</dbReference>
<evidence type="ECO:0000256" key="9">
    <source>
        <dbReference type="ARBA" id="ARBA00048270"/>
    </source>
</evidence>
<dbReference type="FunFam" id="3.90.800.10:FF:000001">
    <property type="entry name" value="Glutamine--tRNA ligase"/>
    <property type="match status" value="1"/>
</dbReference>
<keyword evidence="4 11" id="KW-0436">Ligase</keyword>
<dbReference type="EC" id="6.1.1.18" evidence="2 10"/>
<dbReference type="InterPro" id="IPR001412">
    <property type="entry name" value="aa-tRNA-synth_I_CS"/>
</dbReference>
<keyword evidence="3" id="KW-0963">Cytoplasm</keyword>
<feature type="domain" description="Glutamyl/glutaminyl-tRNA synthetase class Ib anti-codon binding" evidence="13">
    <location>
        <begin position="337"/>
        <end position="438"/>
    </location>
</feature>
<dbReference type="Pfam" id="PF20974">
    <property type="entry name" value="tRNA-synt_1c_C2"/>
    <property type="match status" value="1"/>
</dbReference>
<dbReference type="InterPro" id="IPR011035">
    <property type="entry name" value="Ribosomal_bL25/Gln-tRNA_synth"/>
</dbReference>
<dbReference type="PRINTS" id="PR00987">
    <property type="entry name" value="TRNASYNTHGLU"/>
</dbReference>
<evidence type="ECO:0000259" key="14">
    <source>
        <dbReference type="Pfam" id="PF20974"/>
    </source>
</evidence>
<evidence type="ECO:0000259" key="13">
    <source>
        <dbReference type="Pfam" id="PF03950"/>
    </source>
</evidence>
<dbReference type="FunFam" id="1.10.1160.10:FF:000001">
    <property type="entry name" value="Glutamine--tRNA ligase"/>
    <property type="match status" value="1"/>
</dbReference>
<dbReference type="Gene3D" id="2.40.240.10">
    <property type="entry name" value="Ribosomal Protein L25, Chain P"/>
    <property type="match status" value="2"/>
</dbReference>
<evidence type="ECO:0000259" key="12">
    <source>
        <dbReference type="Pfam" id="PF00749"/>
    </source>
</evidence>
<keyword evidence="16" id="KW-1185">Reference proteome</keyword>
<reference evidence="15 16" key="1">
    <citation type="submission" date="2019-10" db="EMBL/GenBank/DDBJ databases">
        <title>Cardiobacteriales fam. a chemoheterotrophic member of the order Cardiobacteriales, and proposal of Cardiobacteriales fam. nov.</title>
        <authorList>
            <person name="Wang C."/>
        </authorList>
    </citation>
    <scope>NUCLEOTIDE SEQUENCE [LARGE SCALE GENOMIC DNA]</scope>
    <source>
        <strain evidence="15 16">ML27</strain>
    </source>
</reference>
<dbReference type="InParanoid" id="A0A6N7F0I8"/>
<dbReference type="InterPro" id="IPR049437">
    <property type="entry name" value="tRNA-synt_1c_C2"/>
</dbReference>
<dbReference type="Gene3D" id="1.10.1160.10">
    <property type="entry name" value="Glutamyl-trna Synthetase, Domain 2"/>
    <property type="match status" value="1"/>
</dbReference>